<feature type="region of interest" description="Disordered" evidence="5">
    <location>
        <begin position="1"/>
        <end position="27"/>
    </location>
</feature>
<evidence type="ECO:0000256" key="3">
    <source>
        <dbReference type="ARBA" id="ARBA00022989"/>
    </source>
</evidence>
<dbReference type="Pfam" id="PF02466">
    <property type="entry name" value="Tim17"/>
    <property type="match status" value="1"/>
</dbReference>
<dbReference type="InterPro" id="IPR045238">
    <property type="entry name" value="Tim23-like"/>
</dbReference>
<sequence length="210" mass="22850">MSWLFGSSSTKATQQAQAEPNPQFQFQKPANTIDSIYDAANIDDSTDDVLDIQEDQLSSIEGSQSIIPSRDWRDDLCYGTGTVYGLSLIGGSTYGLIESFGKIPQGASFKLQLNTVLNNITKRGPFIGNHAGILAMNYNFINSGLDYYRNKHDDYNTLAAGALTGALFKSTKGLKPVLYASGLCTIGAGAWCGFKRMYLNNDDQSAKKLD</sequence>
<dbReference type="GO" id="GO:0030150">
    <property type="term" value="P:protein import into mitochondrial matrix"/>
    <property type="evidence" value="ECO:0007669"/>
    <property type="project" value="TreeGrafter"/>
</dbReference>
<comment type="caution">
    <text evidence="6">The sequence shown here is derived from an EMBL/GenBank/DDBJ whole genome shotgun (WGS) entry which is preliminary data.</text>
</comment>
<evidence type="ECO:0000256" key="1">
    <source>
        <dbReference type="ARBA" id="ARBA00004141"/>
    </source>
</evidence>
<dbReference type="AlphaFoldDB" id="A0A1E5R5H9"/>
<dbReference type="GO" id="GO:0008320">
    <property type="term" value="F:protein transmembrane transporter activity"/>
    <property type="evidence" value="ECO:0007669"/>
    <property type="project" value="TreeGrafter"/>
</dbReference>
<dbReference type="GO" id="GO:0005744">
    <property type="term" value="C:TIM23 mitochondrial import inner membrane translocase complex"/>
    <property type="evidence" value="ECO:0007669"/>
    <property type="project" value="TreeGrafter"/>
</dbReference>
<dbReference type="EMBL" id="LPNL01000008">
    <property type="protein sequence ID" value="OEJ82160.1"/>
    <property type="molecule type" value="Genomic_DNA"/>
</dbReference>
<comment type="subcellular location">
    <subcellularLocation>
        <location evidence="1">Membrane</location>
        <topology evidence="1">Multi-pass membrane protein</topology>
    </subcellularLocation>
</comment>
<evidence type="ECO:0000256" key="2">
    <source>
        <dbReference type="ARBA" id="ARBA00022692"/>
    </source>
</evidence>
<organism evidence="6 7">
    <name type="scientific">Hanseniaspora opuntiae</name>
    <dbReference type="NCBI Taxonomy" id="211096"/>
    <lineage>
        <taxon>Eukaryota</taxon>
        <taxon>Fungi</taxon>
        <taxon>Dikarya</taxon>
        <taxon>Ascomycota</taxon>
        <taxon>Saccharomycotina</taxon>
        <taxon>Saccharomycetes</taxon>
        <taxon>Saccharomycodales</taxon>
        <taxon>Saccharomycodaceae</taxon>
        <taxon>Hanseniaspora</taxon>
    </lineage>
</organism>
<keyword evidence="3" id="KW-1133">Transmembrane helix</keyword>
<dbReference type="PANTHER" id="PTHR15371:SF0">
    <property type="entry name" value="SD19278P"/>
    <property type="match status" value="1"/>
</dbReference>
<gene>
    <name evidence="6" type="ORF">AWRI3578_g3489</name>
</gene>
<evidence type="ECO:0000313" key="6">
    <source>
        <dbReference type="EMBL" id="OEJ82160.1"/>
    </source>
</evidence>
<evidence type="ECO:0000256" key="4">
    <source>
        <dbReference type="ARBA" id="ARBA00023136"/>
    </source>
</evidence>
<keyword evidence="7" id="KW-1185">Reference proteome</keyword>
<dbReference type="PANTHER" id="PTHR15371">
    <property type="entry name" value="TIM23"/>
    <property type="match status" value="1"/>
</dbReference>
<accession>A0A1E5R5H9</accession>
<keyword evidence="2" id="KW-0812">Transmembrane</keyword>
<dbReference type="Proteomes" id="UP000095605">
    <property type="component" value="Unassembled WGS sequence"/>
</dbReference>
<proteinExistence type="predicted"/>
<keyword evidence="4" id="KW-0472">Membrane</keyword>
<name>A0A1E5R5H9_9ASCO</name>
<dbReference type="OrthoDB" id="159299at2759"/>
<evidence type="ECO:0000256" key="5">
    <source>
        <dbReference type="SAM" id="MobiDB-lite"/>
    </source>
</evidence>
<evidence type="ECO:0000313" key="7">
    <source>
        <dbReference type="Proteomes" id="UP000095605"/>
    </source>
</evidence>
<protein>
    <submittedName>
        <fullName evidence="6">Mitochondrial import inner membrane translocase subunit TIM23</fullName>
    </submittedName>
</protein>
<reference evidence="7" key="1">
    <citation type="journal article" date="2016" name="Genome Announc.">
        <title>Genome sequences of three species of Hanseniaspora isolated from spontaneous wine fermentations.</title>
        <authorList>
            <person name="Sternes P.R."/>
            <person name="Lee D."/>
            <person name="Kutyna D.R."/>
            <person name="Borneman A.R."/>
        </authorList>
    </citation>
    <scope>NUCLEOTIDE SEQUENCE [LARGE SCALE GENOMIC DNA]</scope>
    <source>
        <strain evidence="7">AWRI3578</strain>
    </source>
</reference>